<keyword evidence="1" id="KW-0812">Transmembrane</keyword>
<feature type="transmembrane region" description="Helical" evidence="1">
    <location>
        <begin position="383"/>
        <end position="404"/>
    </location>
</feature>
<feature type="transmembrane region" description="Helical" evidence="1">
    <location>
        <begin position="188"/>
        <end position="208"/>
    </location>
</feature>
<feature type="transmembrane region" description="Helical" evidence="1">
    <location>
        <begin position="342"/>
        <end position="362"/>
    </location>
</feature>
<protein>
    <submittedName>
        <fullName evidence="2">Fenitrothion hydrolase protein FedB</fullName>
    </submittedName>
</protein>
<evidence type="ECO:0000256" key="1">
    <source>
        <dbReference type="SAM" id="Phobius"/>
    </source>
</evidence>
<dbReference type="AlphaFoldDB" id="A0A375CSI4"/>
<feature type="transmembrane region" description="Helical" evidence="1">
    <location>
        <begin position="445"/>
        <end position="468"/>
    </location>
</feature>
<dbReference type="EMBL" id="OFSP01000081">
    <property type="protein sequence ID" value="SOY78170.1"/>
    <property type="molecule type" value="Genomic_DNA"/>
</dbReference>
<accession>A0A375CSI4</accession>
<name>A0A375CSI4_9BURK</name>
<feature type="transmembrane region" description="Helical" evidence="1">
    <location>
        <begin position="214"/>
        <end position="232"/>
    </location>
</feature>
<keyword evidence="2" id="KW-0378">Hydrolase</keyword>
<dbReference type="Proteomes" id="UP000256297">
    <property type="component" value="Unassembled WGS sequence"/>
</dbReference>
<evidence type="ECO:0000313" key="3">
    <source>
        <dbReference type="Proteomes" id="UP000256297"/>
    </source>
</evidence>
<keyword evidence="1" id="KW-0472">Membrane</keyword>
<evidence type="ECO:0000313" key="2">
    <source>
        <dbReference type="EMBL" id="SOY78170.1"/>
    </source>
</evidence>
<dbReference type="GO" id="GO:0016787">
    <property type="term" value="F:hydrolase activity"/>
    <property type="evidence" value="ECO:0007669"/>
    <property type="project" value="UniProtKB-KW"/>
</dbReference>
<reference evidence="3" key="1">
    <citation type="submission" date="2018-01" db="EMBL/GenBank/DDBJ databases">
        <authorList>
            <person name="Gaut B.S."/>
            <person name="Morton B.R."/>
            <person name="Clegg M.T."/>
            <person name="Duvall M.R."/>
        </authorList>
    </citation>
    <scope>NUCLEOTIDE SEQUENCE [LARGE SCALE GENOMIC DNA]</scope>
</reference>
<keyword evidence="1" id="KW-1133">Transmembrane helix</keyword>
<feature type="transmembrane region" description="Helical" evidence="1">
    <location>
        <begin position="58"/>
        <end position="78"/>
    </location>
</feature>
<feature type="transmembrane region" description="Helical" evidence="1">
    <location>
        <begin position="480"/>
        <end position="501"/>
    </location>
</feature>
<sequence>MSADSACGSMHAQSRAITRGSYGRGWLAFGLALAVACMPTWAEAHAWNVPYYLPVPLWLYAYAATGTLIVSFLILAFASGARTPHAGSRPDPRQPVLRIPAAALKAGQIASALFVMLLMVSGMAGTQNPFQNISMSGFWIWFYLGSVYVSAVLGDIYACVNPFAWLLRIASLHFPAIETGRYRYPQWLATYPALVPYIALIALELFGAGRPRDVSVFLLAYIAYALAGSLCVGRERWLEHFDALGILCRLCAKLSPLQWLPLSNGNVGIRLRNPIADIAREKPSHMSIVAFLSFMLSSTAYDGLRDTAPWNRFFWGSIYPHVIHYFPALGKNYALAGEALLIWQWLTFAATGVAYYVLFRMFCALQAIRSSPSPDGKAITQQFCLALLPIALFYHVCHYFTLFLGQGRQVLALMSDPLGLGWHLLPALSTSTEPSPAQSLINMGYIWHAQVLLILAGHILSVYVTHAIAVRNRDLVRASVVSQLPLLVLTIALTISGLWILSLPLA</sequence>
<comment type="caution">
    <text evidence="2">The sequence shown here is derived from an EMBL/GenBank/DDBJ whole genome shotgun (WGS) entry which is preliminary data.</text>
</comment>
<proteinExistence type="predicted"/>
<organism evidence="2 3">
    <name type="scientific">Cupriavidus taiwanensis</name>
    <dbReference type="NCBI Taxonomy" id="164546"/>
    <lineage>
        <taxon>Bacteria</taxon>
        <taxon>Pseudomonadati</taxon>
        <taxon>Pseudomonadota</taxon>
        <taxon>Betaproteobacteria</taxon>
        <taxon>Burkholderiales</taxon>
        <taxon>Burkholderiaceae</taxon>
        <taxon>Cupriavidus</taxon>
    </lineage>
</organism>
<feature type="transmembrane region" description="Helical" evidence="1">
    <location>
        <begin position="140"/>
        <end position="167"/>
    </location>
</feature>
<gene>
    <name evidence="2" type="ORF">CBM2589_U40010</name>
</gene>
<feature type="transmembrane region" description="Helical" evidence="1">
    <location>
        <begin position="99"/>
        <end position="120"/>
    </location>
</feature>